<evidence type="ECO:0000256" key="5">
    <source>
        <dbReference type="SAM" id="MobiDB-lite"/>
    </source>
</evidence>
<name>A0ABD1U919_9LAMI</name>
<evidence type="ECO:0000256" key="2">
    <source>
        <dbReference type="ARBA" id="ARBA00023125"/>
    </source>
</evidence>
<keyword evidence="9" id="KW-1185">Reference proteome</keyword>
<dbReference type="Proteomes" id="UP001604277">
    <property type="component" value="Unassembled WGS sequence"/>
</dbReference>
<sequence>MATATGKKNPLCYSPFWFSPDSKIIGTLKVTMIKYALVTWLKDIVKLVNLNISQVNSKNHVDLLGLFFDTDYLNIFLNLVVLFIAGGVCCIWIRRYSFLALHRVGFSMCPPIPSPLSEIGSSDKQIILSLYEYIRGSPLPIDVIADLNPYQYDPSNLPDKIWYLIHSDENKETDFGFWKDKGETHEIYLNSELSGWRTTLEFFEGQAPNGRRTGWLMQEYWIIQKGLCHRIEPKDSKSLCRIFLSSAHSPKNEIQPKDNKTDVSAKCIGSVASVIPNTNNTSAQDSSSKSEVKGVSNSFPDDFPELECFSRGDFLELDDLVEPESLSSSSENSSCPSRTSDEYFDSLALLRDLCDEDNKQLQGKDLSKYSFSTSFRPDKVVMKPATLGSIQSGTGSKPAVEGFPTGSAPNPRFPNKQFQETASQRQKSEQRIEGTSNFYDAAKPSASQKAVSTGERKAVVNRMKRLKEILCFKPF</sequence>
<keyword evidence="6" id="KW-0472">Membrane</keyword>
<evidence type="ECO:0000256" key="3">
    <source>
        <dbReference type="ARBA" id="ARBA00023163"/>
    </source>
</evidence>
<dbReference type="InterPro" id="IPR003441">
    <property type="entry name" value="NAC-dom"/>
</dbReference>
<dbReference type="PROSITE" id="PS51005">
    <property type="entry name" value="NAC"/>
    <property type="match status" value="1"/>
</dbReference>
<dbReference type="GO" id="GO:0003677">
    <property type="term" value="F:DNA binding"/>
    <property type="evidence" value="ECO:0007669"/>
    <property type="project" value="UniProtKB-KW"/>
</dbReference>
<evidence type="ECO:0000256" key="4">
    <source>
        <dbReference type="ARBA" id="ARBA00023242"/>
    </source>
</evidence>
<evidence type="ECO:0000313" key="8">
    <source>
        <dbReference type="EMBL" id="KAL2521045.1"/>
    </source>
</evidence>
<gene>
    <name evidence="8" type="ORF">Fot_24968</name>
</gene>
<evidence type="ECO:0000256" key="1">
    <source>
        <dbReference type="ARBA" id="ARBA00023015"/>
    </source>
</evidence>
<keyword evidence="4" id="KW-0539">Nucleus</keyword>
<keyword evidence="2" id="KW-0238">DNA-binding</keyword>
<dbReference type="PANTHER" id="PTHR31719">
    <property type="entry name" value="NAC TRANSCRIPTION FACTOR 56"/>
    <property type="match status" value="1"/>
</dbReference>
<feature type="region of interest" description="Disordered" evidence="5">
    <location>
        <begin position="278"/>
        <end position="298"/>
    </location>
</feature>
<keyword evidence="1" id="KW-0805">Transcription regulation</keyword>
<feature type="domain" description="NAC" evidence="7">
    <location>
        <begin position="112"/>
        <end position="245"/>
    </location>
</feature>
<dbReference type="AlphaFoldDB" id="A0ABD1U919"/>
<keyword evidence="6" id="KW-0812">Transmembrane</keyword>
<proteinExistence type="predicted"/>
<evidence type="ECO:0000313" key="9">
    <source>
        <dbReference type="Proteomes" id="UP001604277"/>
    </source>
</evidence>
<evidence type="ECO:0000256" key="6">
    <source>
        <dbReference type="SAM" id="Phobius"/>
    </source>
</evidence>
<organism evidence="8 9">
    <name type="scientific">Forsythia ovata</name>
    <dbReference type="NCBI Taxonomy" id="205694"/>
    <lineage>
        <taxon>Eukaryota</taxon>
        <taxon>Viridiplantae</taxon>
        <taxon>Streptophyta</taxon>
        <taxon>Embryophyta</taxon>
        <taxon>Tracheophyta</taxon>
        <taxon>Spermatophyta</taxon>
        <taxon>Magnoliopsida</taxon>
        <taxon>eudicotyledons</taxon>
        <taxon>Gunneridae</taxon>
        <taxon>Pentapetalae</taxon>
        <taxon>asterids</taxon>
        <taxon>lamiids</taxon>
        <taxon>Lamiales</taxon>
        <taxon>Oleaceae</taxon>
        <taxon>Forsythieae</taxon>
        <taxon>Forsythia</taxon>
    </lineage>
</organism>
<feature type="compositionally biased region" description="Polar residues" evidence="5">
    <location>
        <begin position="416"/>
        <end position="425"/>
    </location>
</feature>
<feature type="transmembrane region" description="Helical" evidence="6">
    <location>
        <begin position="72"/>
        <end position="93"/>
    </location>
</feature>
<protein>
    <submittedName>
        <fullName evidence="8">NAC domain-containing protein 17-like</fullName>
    </submittedName>
</protein>
<dbReference type="Pfam" id="PF02365">
    <property type="entry name" value="NAM"/>
    <property type="match status" value="1"/>
</dbReference>
<dbReference type="Gene3D" id="2.170.150.80">
    <property type="entry name" value="NAC domain"/>
    <property type="match status" value="1"/>
</dbReference>
<dbReference type="EMBL" id="JBFOLJ010000007">
    <property type="protein sequence ID" value="KAL2521045.1"/>
    <property type="molecule type" value="Genomic_DNA"/>
</dbReference>
<dbReference type="PANTHER" id="PTHR31719:SF94">
    <property type="entry name" value="PROTEIN ATAF2"/>
    <property type="match status" value="1"/>
</dbReference>
<evidence type="ECO:0000259" key="7">
    <source>
        <dbReference type="PROSITE" id="PS51005"/>
    </source>
</evidence>
<feature type="region of interest" description="Disordered" evidence="5">
    <location>
        <begin position="389"/>
        <end position="450"/>
    </location>
</feature>
<keyword evidence="3" id="KW-0804">Transcription</keyword>
<comment type="caution">
    <text evidence="8">The sequence shown here is derived from an EMBL/GenBank/DDBJ whole genome shotgun (WGS) entry which is preliminary data.</text>
</comment>
<dbReference type="InterPro" id="IPR036093">
    <property type="entry name" value="NAC_dom_sf"/>
</dbReference>
<dbReference type="SUPFAM" id="SSF101941">
    <property type="entry name" value="NAC domain"/>
    <property type="match status" value="1"/>
</dbReference>
<keyword evidence="6" id="KW-1133">Transmembrane helix</keyword>
<accession>A0ABD1U919</accession>
<reference evidence="9" key="1">
    <citation type="submission" date="2024-07" db="EMBL/GenBank/DDBJ databases">
        <title>Two chromosome-level genome assemblies of Korean endemic species Abeliophyllum distichum and Forsythia ovata (Oleaceae).</title>
        <authorList>
            <person name="Jang H."/>
        </authorList>
    </citation>
    <scope>NUCLEOTIDE SEQUENCE [LARGE SCALE GENOMIC DNA]</scope>
</reference>